<keyword evidence="6" id="KW-0443">Lipid metabolism</keyword>
<dbReference type="RefSeq" id="WP_108741551.1">
    <property type="nucleotide sequence ID" value="NZ_CP020918.1"/>
</dbReference>
<dbReference type="PANTHER" id="PTHR43856">
    <property type="entry name" value="CARDIOLIPIN HYDROLASE"/>
    <property type="match status" value="1"/>
</dbReference>
<reference evidence="9 10" key="1">
    <citation type="submission" date="2017-04" db="EMBL/GenBank/DDBJ databases">
        <title>Compelte genome sequence of WV33.</title>
        <authorList>
            <person name="Lee P.C."/>
        </authorList>
    </citation>
    <scope>NUCLEOTIDE SEQUENCE [LARGE SCALE GENOMIC DNA]</scope>
    <source>
        <strain evidence="9 10">WV33</strain>
    </source>
</reference>
<keyword evidence="10" id="KW-1185">Reference proteome</keyword>
<evidence type="ECO:0000313" key="9">
    <source>
        <dbReference type="EMBL" id="AWG22631.1"/>
    </source>
</evidence>
<evidence type="ECO:0000313" key="10">
    <source>
        <dbReference type="Proteomes" id="UP000244527"/>
    </source>
</evidence>
<dbReference type="KEGG" id="ffa:FFWV33_14395"/>
<keyword evidence="4" id="KW-0378">Hydrolase</keyword>
<name>A0A2S1LG48_9FLAO</name>
<evidence type="ECO:0000256" key="3">
    <source>
        <dbReference type="ARBA" id="ARBA00012027"/>
    </source>
</evidence>
<dbReference type="InterPro" id="IPR001736">
    <property type="entry name" value="PLipase_D/transphosphatidylase"/>
</dbReference>
<comment type="similarity">
    <text evidence="2">Belongs to the phospholipase D family.</text>
</comment>
<dbReference type="PROSITE" id="PS50035">
    <property type="entry name" value="PLD"/>
    <property type="match status" value="1"/>
</dbReference>
<feature type="coiled-coil region" evidence="7">
    <location>
        <begin position="151"/>
        <end position="189"/>
    </location>
</feature>
<dbReference type="GO" id="GO:0016042">
    <property type="term" value="P:lipid catabolic process"/>
    <property type="evidence" value="ECO:0007669"/>
    <property type="project" value="UniProtKB-KW"/>
</dbReference>
<dbReference type="InterPro" id="IPR051406">
    <property type="entry name" value="PLD_domain"/>
</dbReference>
<gene>
    <name evidence="9" type="ORF">FFWV33_14395</name>
</gene>
<dbReference type="OrthoDB" id="9762009at2"/>
<dbReference type="PANTHER" id="PTHR43856:SF1">
    <property type="entry name" value="MITOCHONDRIAL CARDIOLIPIN HYDROLASE"/>
    <property type="match status" value="1"/>
</dbReference>
<feature type="domain" description="PLD phosphodiesterase" evidence="8">
    <location>
        <begin position="84"/>
        <end position="111"/>
    </location>
</feature>
<evidence type="ECO:0000256" key="1">
    <source>
        <dbReference type="ARBA" id="ARBA00000798"/>
    </source>
</evidence>
<dbReference type="GO" id="GO:0004630">
    <property type="term" value="F:phospholipase D activity"/>
    <property type="evidence" value="ECO:0007669"/>
    <property type="project" value="UniProtKB-EC"/>
</dbReference>
<comment type="catalytic activity">
    <reaction evidence="1">
        <text>a 1,2-diacyl-sn-glycero-3-phosphocholine + H2O = a 1,2-diacyl-sn-glycero-3-phosphate + choline + H(+)</text>
        <dbReference type="Rhea" id="RHEA:14445"/>
        <dbReference type="ChEBI" id="CHEBI:15354"/>
        <dbReference type="ChEBI" id="CHEBI:15377"/>
        <dbReference type="ChEBI" id="CHEBI:15378"/>
        <dbReference type="ChEBI" id="CHEBI:57643"/>
        <dbReference type="ChEBI" id="CHEBI:58608"/>
        <dbReference type="EC" id="3.1.4.4"/>
    </reaction>
</comment>
<evidence type="ECO:0000256" key="6">
    <source>
        <dbReference type="ARBA" id="ARBA00023098"/>
    </source>
</evidence>
<dbReference type="AlphaFoldDB" id="A0A2S1LG48"/>
<evidence type="ECO:0000256" key="4">
    <source>
        <dbReference type="ARBA" id="ARBA00022801"/>
    </source>
</evidence>
<dbReference type="GO" id="GO:0006793">
    <property type="term" value="P:phosphorus metabolic process"/>
    <property type="evidence" value="ECO:0007669"/>
    <property type="project" value="UniProtKB-ARBA"/>
</dbReference>
<proteinExistence type="inferred from homology"/>
<keyword evidence="7" id="KW-0175">Coiled coil</keyword>
<dbReference type="Gene3D" id="3.30.870.10">
    <property type="entry name" value="Endonuclease Chain A"/>
    <property type="match status" value="1"/>
</dbReference>
<dbReference type="EMBL" id="CP020918">
    <property type="protein sequence ID" value="AWG22631.1"/>
    <property type="molecule type" value="Genomic_DNA"/>
</dbReference>
<dbReference type="Pfam" id="PF13091">
    <property type="entry name" value="PLDc_2"/>
    <property type="match status" value="1"/>
</dbReference>
<sequence length="269" mass="31206">MESTRASFQNIGKTIEELILKSKTSIYISVAWFTNKELLGLLTEKARNGVNIQIIISDDIVNKRQNPKDFISVGGNFNILQTNSGKFLHEKFAFFDNETILTGSYNWTYFAEYKNHESVIISNNELLVKQFSIRFKKLLEIVVNFNNELLVNRVNIGADIAEEEFEKLEQDLEQDLIRALEESKKLNTKIKFELVYPLIKSYGAIGASKRLMLTGTDKIQSGFIKMWELNRMDLTFESIITKKKYQLLFDIKTLNNAHERLQKFEKSSH</sequence>
<evidence type="ECO:0000259" key="8">
    <source>
        <dbReference type="PROSITE" id="PS50035"/>
    </source>
</evidence>
<dbReference type="GO" id="GO:0016891">
    <property type="term" value="F:RNA endonuclease activity producing 5'-phosphomonoesters, hydrolytic mechanism"/>
    <property type="evidence" value="ECO:0007669"/>
    <property type="project" value="TreeGrafter"/>
</dbReference>
<keyword evidence="5" id="KW-0442">Lipid degradation</keyword>
<dbReference type="InterPro" id="IPR025202">
    <property type="entry name" value="PLD-like_dom"/>
</dbReference>
<dbReference type="EC" id="3.1.4.4" evidence="3"/>
<accession>A0A2S1LG48</accession>
<evidence type="ECO:0000256" key="5">
    <source>
        <dbReference type="ARBA" id="ARBA00022963"/>
    </source>
</evidence>
<protein>
    <recommendedName>
        <fullName evidence="3">phospholipase D</fullName>
        <ecNumber evidence="3">3.1.4.4</ecNumber>
    </recommendedName>
</protein>
<dbReference type="Proteomes" id="UP000244527">
    <property type="component" value="Chromosome"/>
</dbReference>
<evidence type="ECO:0000256" key="7">
    <source>
        <dbReference type="SAM" id="Coils"/>
    </source>
</evidence>
<organism evidence="9 10">
    <name type="scientific">Flavobacterium faecale</name>
    <dbReference type="NCBI Taxonomy" id="1355330"/>
    <lineage>
        <taxon>Bacteria</taxon>
        <taxon>Pseudomonadati</taxon>
        <taxon>Bacteroidota</taxon>
        <taxon>Flavobacteriia</taxon>
        <taxon>Flavobacteriales</taxon>
        <taxon>Flavobacteriaceae</taxon>
        <taxon>Flavobacterium</taxon>
    </lineage>
</organism>
<evidence type="ECO:0000256" key="2">
    <source>
        <dbReference type="ARBA" id="ARBA00008664"/>
    </source>
</evidence>
<dbReference type="SUPFAM" id="SSF56024">
    <property type="entry name" value="Phospholipase D/nuclease"/>
    <property type="match status" value="1"/>
</dbReference>